<dbReference type="InterPro" id="IPR036583">
    <property type="entry name" value="23S_rRNA_IVS_sf"/>
</dbReference>
<dbReference type="InterPro" id="IPR012657">
    <property type="entry name" value="23S_rRNA-intervening_sequence"/>
</dbReference>
<dbReference type="EMBL" id="JBHULT010000006">
    <property type="protein sequence ID" value="MFD2517015.1"/>
    <property type="molecule type" value="Genomic_DNA"/>
</dbReference>
<dbReference type="Pfam" id="PF05635">
    <property type="entry name" value="23S_rRNA_IVP"/>
    <property type="match status" value="1"/>
</dbReference>
<dbReference type="Gene3D" id="1.20.1440.60">
    <property type="entry name" value="23S rRNA-intervening sequence"/>
    <property type="match status" value="1"/>
</dbReference>
<evidence type="ECO:0000313" key="2">
    <source>
        <dbReference type="Proteomes" id="UP001597468"/>
    </source>
</evidence>
<organism evidence="1 2">
    <name type="scientific">Salinimicrobium flavum</name>
    <dbReference type="NCBI Taxonomy" id="1737065"/>
    <lineage>
        <taxon>Bacteria</taxon>
        <taxon>Pseudomonadati</taxon>
        <taxon>Bacteroidota</taxon>
        <taxon>Flavobacteriia</taxon>
        <taxon>Flavobacteriales</taxon>
        <taxon>Flavobacteriaceae</taxon>
        <taxon>Salinimicrobium</taxon>
    </lineage>
</organism>
<dbReference type="SUPFAM" id="SSF158446">
    <property type="entry name" value="IVS-encoded protein-like"/>
    <property type="match status" value="1"/>
</dbReference>
<reference evidence="2" key="1">
    <citation type="journal article" date="2019" name="Int. J. Syst. Evol. Microbiol.">
        <title>The Global Catalogue of Microorganisms (GCM) 10K type strain sequencing project: providing services to taxonomists for standard genome sequencing and annotation.</title>
        <authorList>
            <consortium name="The Broad Institute Genomics Platform"/>
            <consortium name="The Broad Institute Genome Sequencing Center for Infectious Disease"/>
            <person name="Wu L."/>
            <person name="Ma J."/>
        </authorList>
    </citation>
    <scope>NUCLEOTIDE SEQUENCE [LARGE SCALE GENOMIC DNA]</scope>
    <source>
        <strain evidence="2">KCTC 42585</strain>
    </source>
</reference>
<dbReference type="RefSeq" id="WP_380748657.1">
    <property type="nucleotide sequence ID" value="NZ_JBHULT010000006.1"/>
</dbReference>
<sequence>MERKENVLNDKSFDFAVRTVKLYKKIVREEKEYVLPKQFLRSGTSIGANVAEANGAISTADFSSKVSIAYKESLETKFWLRLFEATDYIATEEFEEMFGKADELSRIMFSILKKTRMGK</sequence>
<accession>A0ABW5IWG8</accession>
<dbReference type="Proteomes" id="UP001597468">
    <property type="component" value="Unassembled WGS sequence"/>
</dbReference>
<dbReference type="NCBIfam" id="TIGR02436">
    <property type="entry name" value="four helix bundle protein"/>
    <property type="match status" value="1"/>
</dbReference>
<dbReference type="PIRSF" id="PIRSF035652">
    <property type="entry name" value="CHP02436"/>
    <property type="match status" value="1"/>
</dbReference>
<protein>
    <submittedName>
        <fullName evidence="1">Four helix bundle protein</fullName>
    </submittedName>
</protein>
<keyword evidence="2" id="KW-1185">Reference proteome</keyword>
<evidence type="ECO:0000313" key="1">
    <source>
        <dbReference type="EMBL" id="MFD2517015.1"/>
    </source>
</evidence>
<gene>
    <name evidence="1" type="ORF">ACFSTG_03855</name>
</gene>
<name>A0ABW5IWG8_9FLAO</name>
<comment type="caution">
    <text evidence="1">The sequence shown here is derived from an EMBL/GenBank/DDBJ whole genome shotgun (WGS) entry which is preliminary data.</text>
</comment>
<dbReference type="PANTHER" id="PTHR38471:SF2">
    <property type="entry name" value="FOUR HELIX BUNDLE PROTEIN"/>
    <property type="match status" value="1"/>
</dbReference>
<proteinExistence type="predicted"/>
<dbReference type="PANTHER" id="PTHR38471">
    <property type="entry name" value="FOUR HELIX BUNDLE PROTEIN"/>
    <property type="match status" value="1"/>
</dbReference>